<keyword evidence="4 7" id="KW-1133">Transmembrane helix</keyword>
<feature type="transmembrane region" description="Helical" evidence="7">
    <location>
        <begin position="184"/>
        <end position="205"/>
    </location>
</feature>
<comment type="caution">
    <text evidence="9">The sequence shown here is derived from an EMBL/GenBank/DDBJ whole genome shotgun (WGS) entry which is preliminary data.</text>
</comment>
<dbReference type="Gene3D" id="1.20.1720.10">
    <property type="entry name" value="Multidrug resistance protein D"/>
    <property type="match status" value="1"/>
</dbReference>
<comment type="subcellular location">
    <subcellularLocation>
        <location evidence="1">Cell membrane</location>
        <topology evidence="1">Multi-pass membrane protein</topology>
    </subcellularLocation>
</comment>
<evidence type="ECO:0000256" key="3">
    <source>
        <dbReference type="ARBA" id="ARBA00022692"/>
    </source>
</evidence>
<evidence type="ECO:0000313" key="10">
    <source>
        <dbReference type="Proteomes" id="UP001596139"/>
    </source>
</evidence>
<feature type="transmembrane region" description="Helical" evidence="7">
    <location>
        <begin position="454"/>
        <end position="477"/>
    </location>
</feature>
<reference evidence="10" key="1">
    <citation type="journal article" date="2019" name="Int. J. Syst. Evol. Microbiol.">
        <title>The Global Catalogue of Microorganisms (GCM) 10K type strain sequencing project: providing services to taxonomists for standard genome sequencing and annotation.</title>
        <authorList>
            <consortium name="The Broad Institute Genomics Platform"/>
            <consortium name="The Broad Institute Genome Sequencing Center for Infectious Disease"/>
            <person name="Wu L."/>
            <person name="Ma J."/>
        </authorList>
    </citation>
    <scope>NUCLEOTIDE SEQUENCE [LARGE SCALE GENOMIC DNA]</scope>
    <source>
        <strain evidence="10">CGMCC 1.15180</strain>
    </source>
</reference>
<name>A0ABW1MJ23_9ACTN</name>
<dbReference type="PANTHER" id="PTHR42718:SF9">
    <property type="entry name" value="MAJOR FACILITATOR SUPERFAMILY MULTIDRUG TRANSPORTER MFSC"/>
    <property type="match status" value="1"/>
</dbReference>
<evidence type="ECO:0000256" key="6">
    <source>
        <dbReference type="ARBA" id="ARBA00023251"/>
    </source>
</evidence>
<evidence type="ECO:0000256" key="5">
    <source>
        <dbReference type="ARBA" id="ARBA00023136"/>
    </source>
</evidence>
<evidence type="ECO:0000259" key="8">
    <source>
        <dbReference type="PROSITE" id="PS50850"/>
    </source>
</evidence>
<dbReference type="RefSeq" id="WP_169749868.1">
    <property type="nucleotide sequence ID" value="NZ_JBHSPX010000004.1"/>
</dbReference>
<keyword evidence="6" id="KW-0046">Antibiotic resistance</keyword>
<dbReference type="Gene3D" id="1.20.1250.20">
    <property type="entry name" value="MFS general substrate transporter like domains"/>
    <property type="match status" value="1"/>
</dbReference>
<organism evidence="9 10">
    <name type="scientific">Streptomyces ochraceiscleroticus</name>
    <dbReference type="NCBI Taxonomy" id="47761"/>
    <lineage>
        <taxon>Bacteria</taxon>
        <taxon>Bacillati</taxon>
        <taxon>Actinomycetota</taxon>
        <taxon>Actinomycetes</taxon>
        <taxon>Kitasatosporales</taxon>
        <taxon>Streptomycetaceae</taxon>
        <taxon>Streptomyces</taxon>
    </lineage>
</organism>
<feature type="transmembrane region" description="Helical" evidence="7">
    <location>
        <begin position="326"/>
        <end position="346"/>
    </location>
</feature>
<feature type="transmembrane region" description="Helical" evidence="7">
    <location>
        <begin position="217"/>
        <end position="236"/>
    </location>
</feature>
<dbReference type="InterPro" id="IPR020846">
    <property type="entry name" value="MFS_dom"/>
</dbReference>
<dbReference type="SUPFAM" id="SSF103473">
    <property type="entry name" value="MFS general substrate transporter"/>
    <property type="match status" value="1"/>
</dbReference>
<feature type="transmembrane region" description="Helical" evidence="7">
    <location>
        <begin position="427"/>
        <end position="448"/>
    </location>
</feature>
<feature type="transmembrane region" description="Helical" evidence="7">
    <location>
        <begin position="358"/>
        <end position="376"/>
    </location>
</feature>
<feature type="transmembrane region" description="Helical" evidence="7">
    <location>
        <begin position="97"/>
        <end position="116"/>
    </location>
</feature>
<keyword evidence="5 7" id="KW-0472">Membrane</keyword>
<dbReference type="EMBL" id="JBHSPX010000004">
    <property type="protein sequence ID" value="MFC6063305.1"/>
    <property type="molecule type" value="Genomic_DNA"/>
</dbReference>
<feature type="domain" description="Major facilitator superfamily (MFS) profile" evidence="8">
    <location>
        <begin position="31"/>
        <end position="481"/>
    </location>
</feature>
<feature type="transmembrane region" description="Helical" evidence="7">
    <location>
        <begin position="382"/>
        <end position="406"/>
    </location>
</feature>
<feature type="transmembrane region" description="Helical" evidence="7">
    <location>
        <begin position="67"/>
        <end position="85"/>
    </location>
</feature>
<dbReference type="PANTHER" id="PTHR42718">
    <property type="entry name" value="MAJOR FACILITATOR SUPERFAMILY MULTIDRUG TRANSPORTER MFSC"/>
    <property type="match status" value="1"/>
</dbReference>
<feature type="transmembrane region" description="Helical" evidence="7">
    <location>
        <begin position="286"/>
        <end position="306"/>
    </location>
</feature>
<dbReference type="PROSITE" id="PS50850">
    <property type="entry name" value="MFS"/>
    <property type="match status" value="1"/>
</dbReference>
<proteinExistence type="predicted"/>
<evidence type="ECO:0000256" key="2">
    <source>
        <dbReference type="ARBA" id="ARBA00022448"/>
    </source>
</evidence>
<gene>
    <name evidence="9" type="ORF">ACFP4F_12180</name>
</gene>
<keyword evidence="2" id="KW-0813">Transport</keyword>
<keyword evidence="3 7" id="KW-0812">Transmembrane</keyword>
<keyword evidence="10" id="KW-1185">Reference proteome</keyword>
<dbReference type="InterPro" id="IPR036259">
    <property type="entry name" value="MFS_trans_sf"/>
</dbReference>
<feature type="transmembrane region" description="Helical" evidence="7">
    <location>
        <begin position="248"/>
        <end position="266"/>
    </location>
</feature>
<feature type="transmembrane region" description="Helical" evidence="7">
    <location>
        <begin position="153"/>
        <end position="172"/>
    </location>
</feature>
<sequence>MRTVDGPDSRKGRMMASVNPDEHRLQPFPLVLTALIAAEATSAFEAAMLTSAVPKLIADFHLKTTDAGWALTGFTLMVAASAVIGGKLGDLFGRKKVLSIILLLSILGSVVSVGFGTFPAIIAGRTIQGASGAVLPLVMGISREAVEPRRVPMTVAVVAGTATLAGGVGYFVSGVLIQFATWQAIFVAAAALAAFAAVLCHFCLSPSPVSHVKGGKIDVVGAALFIPALTLLLYGVTASQTGEWTSPVVLGTTVAGALFCLFWVWWELRVPEPMLNLRLLTVPKYALTMGIVAFFGFGAIGGMQLVQPLLFQSPDGAPVGLGMRPSLFGTMALGLSILGFLFAPVSGVVARRVGAKRSMLLGMALLTVAIPSHFLLRESLPLMVVVLALTAVGVTFALTAIPNLLAEVLPKENMSAGMGFSTVIRSLFQAVSLSIFALVLSSSVVPGTQHPQTGAYGLVIGTATVGVLIGLVLAFLVRGGRP</sequence>
<dbReference type="Proteomes" id="UP001596139">
    <property type="component" value="Unassembled WGS sequence"/>
</dbReference>
<evidence type="ECO:0000256" key="4">
    <source>
        <dbReference type="ARBA" id="ARBA00022989"/>
    </source>
</evidence>
<dbReference type="InterPro" id="IPR011701">
    <property type="entry name" value="MFS"/>
</dbReference>
<evidence type="ECO:0000256" key="1">
    <source>
        <dbReference type="ARBA" id="ARBA00004651"/>
    </source>
</evidence>
<evidence type="ECO:0000256" key="7">
    <source>
        <dbReference type="SAM" id="Phobius"/>
    </source>
</evidence>
<dbReference type="Pfam" id="PF07690">
    <property type="entry name" value="MFS_1"/>
    <property type="match status" value="1"/>
</dbReference>
<evidence type="ECO:0000313" key="9">
    <source>
        <dbReference type="EMBL" id="MFC6063305.1"/>
    </source>
</evidence>
<accession>A0ABW1MJ23</accession>
<protein>
    <submittedName>
        <fullName evidence="9">MFS transporter</fullName>
    </submittedName>
</protein>